<accession>A0A916S9E4</accession>
<evidence type="ECO:0000313" key="9">
    <source>
        <dbReference type="EMBL" id="GGA88259.1"/>
    </source>
</evidence>
<feature type="transmembrane region" description="Helical" evidence="5">
    <location>
        <begin position="257"/>
        <end position="274"/>
    </location>
</feature>
<dbReference type="InterPro" id="IPR021797">
    <property type="entry name" value="Wzy_C_2"/>
</dbReference>
<evidence type="ECO:0000256" key="1">
    <source>
        <dbReference type="ARBA" id="ARBA00004141"/>
    </source>
</evidence>
<feature type="domain" description="Virulence factor membrane-bound polymerase C-terminal" evidence="7">
    <location>
        <begin position="237"/>
        <end position="424"/>
    </location>
</feature>
<name>A0A916S9E4_9BURK</name>
<evidence type="ECO:0000259" key="8">
    <source>
        <dbReference type="Pfam" id="PF15864"/>
    </source>
</evidence>
<keyword evidence="3 5" id="KW-1133">Transmembrane helix</keyword>
<dbReference type="InterPro" id="IPR007016">
    <property type="entry name" value="O-antigen_ligase-rel_domated"/>
</dbReference>
<reference evidence="9" key="2">
    <citation type="submission" date="2020-09" db="EMBL/GenBank/DDBJ databases">
        <authorList>
            <person name="Sun Q."/>
            <person name="Zhou Y."/>
        </authorList>
    </citation>
    <scope>NUCLEOTIDE SEQUENCE</scope>
    <source>
        <strain evidence="9">CGMCC 1.15322</strain>
    </source>
</reference>
<keyword evidence="10" id="KW-1185">Reference proteome</keyword>
<feature type="transmembrane region" description="Helical" evidence="5">
    <location>
        <begin position="84"/>
        <end position="100"/>
    </location>
</feature>
<dbReference type="EMBL" id="BMIG01000002">
    <property type="protein sequence ID" value="GGA88259.1"/>
    <property type="molecule type" value="Genomic_DNA"/>
</dbReference>
<gene>
    <name evidence="9" type="ORF">GCM10011496_06200</name>
</gene>
<feature type="domain" description="Protein glycosylation ligase" evidence="8">
    <location>
        <begin position="26"/>
        <end position="50"/>
    </location>
</feature>
<dbReference type="PANTHER" id="PTHR37422:SF13">
    <property type="entry name" value="LIPOPOLYSACCHARIDE BIOSYNTHESIS PROTEIN PA4999-RELATED"/>
    <property type="match status" value="1"/>
</dbReference>
<keyword evidence="4 5" id="KW-0472">Membrane</keyword>
<dbReference type="InterPro" id="IPR051533">
    <property type="entry name" value="WaaL-like"/>
</dbReference>
<feature type="transmembrane region" description="Helical" evidence="5">
    <location>
        <begin position="36"/>
        <end position="53"/>
    </location>
</feature>
<evidence type="ECO:0008006" key="11">
    <source>
        <dbReference type="Google" id="ProtNLM"/>
    </source>
</evidence>
<evidence type="ECO:0000259" key="7">
    <source>
        <dbReference type="Pfam" id="PF11846"/>
    </source>
</evidence>
<dbReference type="AlphaFoldDB" id="A0A916S9E4"/>
<organism evidence="9 10">
    <name type="scientific">Polaromonas eurypsychrophila</name>
    <dbReference type="NCBI Taxonomy" id="1614635"/>
    <lineage>
        <taxon>Bacteria</taxon>
        <taxon>Pseudomonadati</taxon>
        <taxon>Pseudomonadota</taxon>
        <taxon>Betaproteobacteria</taxon>
        <taxon>Burkholderiales</taxon>
        <taxon>Comamonadaceae</taxon>
        <taxon>Polaromonas</taxon>
    </lineage>
</organism>
<proteinExistence type="predicted"/>
<evidence type="ECO:0000256" key="4">
    <source>
        <dbReference type="ARBA" id="ARBA00023136"/>
    </source>
</evidence>
<feature type="transmembrane region" description="Helical" evidence="5">
    <location>
        <begin position="295"/>
        <end position="315"/>
    </location>
</feature>
<feature type="transmembrane region" description="Helical" evidence="5">
    <location>
        <begin position="202"/>
        <end position="223"/>
    </location>
</feature>
<feature type="transmembrane region" description="Helical" evidence="5">
    <location>
        <begin position="107"/>
        <end position="127"/>
    </location>
</feature>
<comment type="caution">
    <text evidence="9">The sequence shown here is derived from an EMBL/GenBank/DDBJ whole genome shotgun (WGS) entry which is preliminary data.</text>
</comment>
<dbReference type="Proteomes" id="UP000620596">
    <property type="component" value="Unassembled WGS sequence"/>
</dbReference>
<keyword evidence="2 5" id="KW-0812">Transmembrane</keyword>
<feature type="transmembrane region" description="Helical" evidence="5">
    <location>
        <begin position="235"/>
        <end position="251"/>
    </location>
</feature>
<evidence type="ECO:0000256" key="5">
    <source>
        <dbReference type="SAM" id="Phobius"/>
    </source>
</evidence>
<dbReference type="Pfam" id="PF04932">
    <property type="entry name" value="Wzy_C"/>
    <property type="match status" value="1"/>
</dbReference>
<evidence type="ECO:0000313" key="10">
    <source>
        <dbReference type="Proteomes" id="UP000620596"/>
    </source>
</evidence>
<comment type="subcellular location">
    <subcellularLocation>
        <location evidence="1">Membrane</location>
        <topology evidence="1">Multi-pass membrane protein</topology>
    </subcellularLocation>
</comment>
<protein>
    <recommendedName>
        <fullName evidence="11">Polymerase</fullName>
    </recommendedName>
</protein>
<evidence type="ECO:0000256" key="2">
    <source>
        <dbReference type="ARBA" id="ARBA00022692"/>
    </source>
</evidence>
<evidence type="ECO:0000259" key="6">
    <source>
        <dbReference type="Pfam" id="PF04932"/>
    </source>
</evidence>
<reference evidence="9" key="1">
    <citation type="journal article" date="2014" name="Int. J. Syst. Evol. Microbiol.">
        <title>Complete genome sequence of Corynebacterium casei LMG S-19264T (=DSM 44701T), isolated from a smear-ripened cheese.</title>
        <authorList>
            <consortium name="US DOE Joint Genome Institute (JGI-PGF)"/>
            <person name="Walter F."/>
            <person name="Albersmeier A."/>
            <person name="Kalinowski J."/>
            <person name="Ruckert C."/>
        </authorList>
    </citation>
    <scope>NUCLEOTIDE SEQUENCE</scope>
    <source>
        <strain evidence="9">CGMCC 1.15322</strain>
    </source>
</reference>
<evidence type="ECO:0000256" key="3">
    <source>
        <dbReference type="ARBA" id="ARBA00022989"/>
    </source>
</evidence>
<dbReference type="PANTHER" id="PTHR37422">
    <property type="entry name" value="TEICHURONIC ACID BIOSYNTHESIS PROTEIN TUAE"/>
    <property type="match status" value="1"/>
</dbReference>
<dbReference type="InterPro" id="IPR031726">
    <property type="entry name" value="PglL_A"/>
</dbReference>
<dbReference type="Pfam" id="PF15864">
    <property type="entry name" value="PglL_A"/>
    <property type="match status" value="1"/>
</dbReference>
<sequence length="433" mass="48495">MIGLCQYFGVAAYFSPWMSLPSTGEAFANLRQRNQFASLTNLSLVALVWLVATSRVAPHRKWLPLLGAALFAAGNAASSSRTGLLQLFLLCVLCGVWGAWRQPAARRVLLTAVFIYALALLALPWLAGFELQGQGALARLRDGDAGCTSRLTLWSNVLHLIAQKPWLGWGWGELDYAHYTTLYAGQRFCDILDNAHNLPLHLAVELGIPVAMLFCGIAGWLVLQARSWCETDPTRQMAWGVLAIILLHSLLEYPLWYGPFQMAFGLCVYLLWTTRQRHDPTSPPQAGVETSQVRVNYFLAATAALMLTVAAYAAWDYRRVSQIYLVPAQRDAAYRENTLEKIRDTYLFRHEFDFAALSLTPLTPANALQIYALGIELLHYSPEPRVIEKVIESAVMLRRDDEALLHLARYRAAFPKNHAQWRRAQIIPTGPAN</sequence>
<dbReference type="Pfam" id="PF11846">
    <property type="entry name" value="Wzy_C_2"/>
    <property type="match status" value="1"/>
</dbReference>
<dbReference type="GO" id="GO:0016020">
    <property type="term" value="C:membrane"/>
    <property type="evidence" value="ECO:0007669"/>
    <property type="project" value="UniProtKB-SubCell"/>
</dbReference>
<feature type="domain" description="O-antigen ligase-related" evidence="6">
    <location>
        <begin position="67"/>
        <end position="215"/>
    </location>
</feature>